<evidence type="ECO:0000256" key="1">
    <source>
        <dbReference type="ARBA" id="ARBA00004651"/>
    </source>
</evidence>
<keyword evidence="5 9" id="KW-0812">Transmembrane</keyword>
<keyword evidence="2" id="KW-1003">Cell membrane</keyword>
<feature type="transmembrane region" description="Helical" evidence="9">
    <location>
        <begin position="457"/>
        <end position="475"/>
    </location>
</feature>
<feature type="transmembrane region" description="Helical" evidence="9">
    <location>
        <begin position="344"/>
        <end position="363"/>
    </location>
</feature>
<keyword evidence="4" id="KW-0808">Transferase</keyword>
<evidence type="ECO:0000256" key="8">
    <source>
        <dbReference type="SAM" id="MobiDB-lite"/>
    </source>
</evidence>
<dbReference type="InterPro" id="IPR050297">
    <property type="entry name" value="LipidA_mod_glycosyltrf_83"/>
</dbReference>
<keyword evidence="6 9" id="KW-1133">Transmembrane helix</keyword>
<feature type="region of interest" description="Disordered" evidence="8">
    <location>
        <begin position="609"/>
        <end position="633"/>
    </location>
</feature>
<dbReference type="RefSeq" id="WP_425569816.1">
    <property type="nucleotide sequence ID" value="NZ_BAABFB010000030.1"/>
</dbReference>
<evidence type="ECO:0000259" key="10">
    <source>
        <dbReference type="Pfam" id="PF13231"/>
    </source>
</evidence>
<dbReference type="PANTHER" id="PTHR33908:SF3">
    <property type="entry name" value="UNDECAPRENYL PHOSPHATE-ALPHA-4-AMINO-4-DEOXY-L-ARABINOSE ARABINOSYL TRANSFERASE"/>
    <property type="match status" value="1"/>
</dbReference>
<feature type="transmembrane region" description="Helical" evidence="9">
    <location>
        <begin position="482"/>
        <end position="504"/>
    </location>
</feature>
<evidence type="ECO:0000256" key="7">
    <source>
        <dbReference type="ARBA" id="ARBA00023136"/>
    </source>
</evidence>
<feature type="transmembrane region" description="Helical" evidence="9">
    <location>
        <begin position="143"/>
        <end position="162"/>
    </location>
</feature>
<feature type="transmembrane region" description="Helical" evidence="9">
    <location>
        <begin position="107"/>
        <end position="131"/>
    </location>
</feature>
<evidence type="ECO:0000256" key="3">
    <source>
        <dbReference type="ARBA" id="ARBA00022676"/>
    </source>
</evidence>
<organism evidence="12 13">
    <name type="scientific">Rhodococcus olei</name>
    <dbReference type="NCBI Taxonomy" id="2161675"/>
    <lineage>
        <taxon>Bacteria</taxon>
        <taxon>Bacillati</taxon>
        <taxon>Actinomycetota</taxon>
        <taxon>Actinomycetes</taxon>
        <taxon>Mycobacteriales</taxon>
        <taxon>Nocardiaceae</taxon>
        <taxon>Rhodococcus</taxon>
    </lineage>
</organism>
<proteinExistence type="predicted"/>
<keyword evidence="3" id="KW-0328">Glycosyltransferase</keyword>
<name>A0ABP8P1D7_9NOCA</name>
<sequence>MTDTRIDTTDPTAVAGPPPADPIADGGRPPATRWERIGLVVLLAGTAVAYLWNITVNDMGNQFYAAAAQAGAQNWKALLFGSLDRANFITVDKPPVSQWVMGLSGQIFGFGSASMLVPQALMAVGSVALLYGAVSRVGGRGAGLLAGAALALTPVAALMFRFNNPDAVMVLLMTAGAYCTVRSLERASGRWIALAGVALGFAFLAKMLEGLLVMPALAVAFLVAAPTSLRGRLVRLLGALAALLASSGWFVLLTLLWPAASRPYLAGSTDDNFMNLVLGYNGFGRVLGHNHPGGGGPQPGPGAAARSARDGAAGFTGRGAGFGGFGGQQQGLGRLFTGEFGFEIGWLIPAALLALVLVIVARWGTPRTDLVRAGVLVFGGWLLVDGLVLSYMSGTIHPYYCLSLAPAVAGLFAIGVHEMWTRRTTWFGRSGLAAIIAVTGVWSFWILGRNADWMPALRWAVAAVSLLAALVVLTVGGRGRRVGTVAVAVGLIAALSGSTAYAVATLGQAHSGGGPTVGPATAHRAGGPGGMFGASAPDPQLDSMLGETDTTWSAAIDRSSAAAALELSSGTAVMAISGFTGSDPTPGLSEFVDDVATHRVAYYLVQNRGEDGGRQAGPQTQNPPGAPGGRQSAHQDITDWVAAHFTPVTVGSTTVYDLSGYRG</sequence>
<dbReference type="InterPro" id="IPR056785">
    <property type="entry name" value="YkcA/B-like_C"/>
</dbReference>
<evidence type="ECO:0000259" key="11">
    <source>
        <dbReference type="Pfam" id="PF24878"/>
    </source>
</evidence>
<feature type="transmembrane region" description="Helical" evidence="9">
    <location>
        <begin position="236"/>
        <end position="257"/>
    </location>
</feature>
<accession>A0ABP8P1D7</accession>
<feature type="compositionally biased region" description="Low complexity" evidence="8">
    <location>
        <begin position="301"/>
        <end position="311"/>
    </location>
</feature>
<evidence type="ECO:0000313" key="13">
    <source>
        <dbReference type="Proteomes" id="UP001501183"/>
    </source>
</evidence>
<comment type="subcellular location">
    <subcellularLocation>
        <location evidence="1">Cell membrane</location>
        <topology evidence="1">Multi-pass membrane protein</topology>
    </subcellularLocation>
</comment>
<keyword evidence="13" id="KW-1185">Reference proteome</keyword>
<feature type="region of interest" description="Disordered" evidence="8">
    <location>
        <begin position="291"/>
        <end position="311"/>
    </location>
</feature>
<dbReference type="PANTHER" id="PTHR33908">
    <property type="entry name" value="MANNOSYLTRANSFERASE YKCB-RELATED"/>
    <property type="match status" value="1"/>
</dbReference>
<feature type="transmembrane region" description="Helical" evidence="9">
    <location>
        <begin position="37"/>
        <end position="54"/>
    </location>
</feature>
<feature type="transmembrane region" description="Helical" evidence="9">
    <location>
        <begin position="397"/>
        <end position="414"/>
    </location>
</feature>
<keyword evidence="7 9" id="KW-0472">Membrane</keyword>
<feature type="region of interest" description="Disordered" evidence="8">
    <location>
        <begin position="1"/>
        <end position="28"/>
    </location>
</feature>
<evidence type="ECO:0000256" key="5">
    <source>
        <dbReference type="ARBA" id="ARBA00022692"/>
    </source>
</evidence>
<feature type="transmembrane region" description="Helical" evidence="9">
    <location>
        <begin position="426"/>
        <end position="445"/>
    </location>
</feature>
<gene>
    <name evidence="12" type="ORF">GCM10023094_20900</name>
</gene>
<evidence type="ECO:0000313" key="12">
    <source>
        <dbReference type="EMBL" id="GAA4477884.1"/>
    </source>
</evidence>
<dbReference type="Pfam" id="PF13231">
    <property type="entry name" value="PMT_2"/>
    <property type="match status" value="1"/>
</dbReference>
<evidence type="ECO:0000256" key="4">
    <source>
        <dbReference type="ARBA" id="ARBA00022679"/>
    </source>
</evidence>
<evidence type="ECO:0000256" key="9">
    <source>
        <dbReference type="SAM" id="Phobius"/>
    </source>
</evidence>
<protein>
    <submittedName>
        <fullName evidence="12">Glycosyltransferase family 39 protein</fullName>
    </submittedName>
</protein>
<feature type="domain" description="Putative mannosyltransferase YkcA/B-like C-terminal" evidence="11">
    <location>
        <begin position="548"/>
        <end position="613"/>
    </location>
</feature>
<dbReference type="Proteomes" id="UP001501183">
    <property type="component" value="Unassembled WGS sequence"/>
</dbReference>
<dbReference type="InterPro" id="IPR038731">
    <property type="entry name" value="RgtA/B/C-like"/>
</dbReference>
<evidence type="ECO:0000256" key="2">
    <source>
        <dbReference type="ARBA" id="ARBA00022475"/>
    </source>
</evidence>
<feature type="transmembrane region" description="Helical" evidence="9">
    <location>
        <begin position="370"/>
        <end position="391"/>
    </location>
</feature>
<reference evidence="13" key="1">
    <citation type="journal article" date="2019" name="Int. J. Syst. Evol. Microbiol.">
        <title>The Global Catalogue of Microorganisms (GCM) 10K type strain sequencing project: providing services to taxonomists for standard genome sequencing and annotation.</title>
        <authorList>
            <consortium name="The Broad Institute Genomics Platform"/>
            <consortium name="The Broad Institute Genome Sequencing Center for Infectious Disease"/>
            <person name="Wu L."/>
            <person name="Ma J."/>
        </authorList>
    </citation>
    <scope>NUCLEOTIDE SEQUENCE [LARGE SCALE GENOMIC DNA]</scope>
    <source>
        <strain evidence="13">JCM 32206</strain>
    </source>
</reference>
<dbReference type="Pfam" id="PF24878">
    <property type="entry name" value="YkcB_C"/>
    <property type="match status" value="1"/>
</dbReference>
<feature type="transmembrane region" description="Helical" evidence="9">
    <location>
        <begin position="191"/>
        <end position="224"/>
    </location>
</feature>
<feature type="domain" description="Glycosyltransferase RgtA/B/C/D-like" evidence="10">
    <location>
        <begin position="92"/>
        <end position="247"/>
    </location>
</feature>
<comment type="caution">
    <text evidence="12">The sequence shown here is derived from an EMBL/GenBank/DDBJ whole genome shotgun (WGS) entry which is preliminary data.</text>
</comment>
<dbReference type="EMBL" id="BAABFB010000030">
    <property type="protein sequence ID" value="GAA4477884.1"/>
    <property type="molecule type" value="Genomic_DNA"/>
</dbReference>
<evidence type="ECO:0000256" key="6">
    <source>
        <dbReference type="ARBA" id="ARBA00022989"/>
    </source>
</evidence>